<dbReference type="GO" id="GO:0016787">
    <property type="term" value="F:hydrolase activity"/>
    <property type="evidence" value="ECO:0007669"/>
    <property type="project" value="UniProtKB-KW"/>
</dbReference>
<feature type="region of interest" description="Disordered" evidence="6">
    <location>
        <begin position="394"/>
        <end position="447"/>
    </location>
</feature>
<feature type="non-terminal residue" evidence="8">
    <location>
        <position position="447"/>
    </location>
</feature>
<dbReference type="InterPro" id="IPR027417">
    <property type="entry name" value="P-loop_NTPase"/>
</dbReference>
<dbReference type="Proteomes" id="UP000292282">
    <property type="component" value="Unassembled WGS sequence"/>
</dbReference>
<keyword evidence="9" id="KW-1185">Reference proteome</keyword>
<dbReference type="GO" id="GO:0003723">
    <property type="term" value="F:RNA binding"/>
    <property type="evidence" value="ECO:0007669"/>
    <property type="project" value="TreeGrafter"/>
</dbReference>
<evidence type="ECO:0000256" key="6">
    <source>
        <dbReference type="SAM" id="MobiDB-lite"/>
    </source>
</evidence>
<organism evidence="8 9">
    <name type="scientific">Hamiltosporidium tvaerminnensis</name>
    <dbReference type="NCBI Taxonomy" id="1176355"/>
    <lineage>
        <taxon>Eukaryota</taxon>
        <taxon>Fungi</taxon>
        <taxon>Fungi incertae sedis</taxon>
        <taxon>Microsporidia</taxon>
        <taxon>Dubosqiidae</taxon>
        <taxon>Hamiltosporidium</taxon>
    </lineage>
</organism>
<dbReference type="SUPFAM" id="SSF52540">
    <property type="entry name" value="P-loop containing nucleoside triphosphate hydrolases"/>
    <property type="match status" value="1"/>
</dbReference>
<gene>
    <name evidence="8" type="ORF">CWI38_0673p0030</name>
</gene>
<accession>A0A4Q9LWD6</accession>
<feature type="domain" description="Helicase ATP-binding" evidence="7">
    <location>
        <begin position="16"/>
        <end position="347"/>
    </location>
</feature>
<evidence type="ECO:0000256" key="3">
    <source>
        <dbReference type="ARBA" id="ARBA00022801"/>
    </source>
</evidence>
<comment type="similarity">
    <text evidence="1">Belongs to the DEAD box helicase family. DEAH subfamily.</text>
</comment>
<keyword evidence="5" id="KW-0067">ATP-binding</keyword>
<comment type="caution">
    <text evidence="8">The sequence shown here is derived from an EMBL/GenBank/DDBJ whole genome shotgun (WGS) entry which is preliminary data.</text>
</comment>
<dbReference type="PANTHER" id="PTHR18934:SF99">
    <property type="entry name" value="ATP-DEPENDENT RNA HELICASE DHX37-RELATED"/>
    <property type="match status" value="1"/>
</dbReference>
<name>A0A4Q9LWD6_9MICR</name>
<evidence type="ECO:0000259" key="7">
    <source>
        <dbReference type="PROSITE" id="PS51192"/>
    </source>
</evidence>
<dbReference type="SMART" id="SM00487">
    <property type="entry name" value="DEXDc"/>
    <property type="match status" value="1"/>
</dbReference>
<proteinExistence type="inferred from homology"/>
<dbReference type="PANTHER" id="PTHR18934">
    <property type="entry name" value="ATP-DEPENDENT RNA HELICASE"/>
    <property type="match status" value="1"/>
</dbReference>
<dbReference type="EMBL" id="PITK01000673">
    <property type="protein sequence ID" value="TBU12677.1"/>
    <property type="molecule type" value="Genomic_DNA"/>
</dbReference>
<feature type="compositionally biased region" description="Basic and acidic residues" evidence="6">
    <location>
        <begin position="394"/>
        <end position="406"/>
    </location>
</feature>
<evidence type="ECO:0000256" key="5">
    <source>
        <dbReference type="ARBA" id="ARBA00022840"/>
    </source>
</evidence>
<dbReference type="STRING" id="1176355.A0A4Q9LWD6"/>
<dbReference type="Gene3D" id="3.40.50.300">
    <property type="entry name" value="P-loop containing nucleotide triphosphate hydrolases"/>
    <property type="match status" value="2"/>
</dbReference>
<evidence type="ECO:0000256" key="2">
    <source>
        <dbReference type="ARBA" id="ARBA00022741"/>
    </source>
</evidence>
<protein>
    <recommendedName>
        <fullName evidence="7">Helicase ATP-binding domain-containing protein</fullName>
    </recommendedName>
</protein>
<dbReference type="AlphaFoldDB" id="A0A4Q9LWD6"/>
<dbReference type="InterPro" id="IPR014001">
    <property type="entry name" value="Helicase_ATP-bd"/>
</dbReference>
<dbReference type="OrthoDB" id="10253254at2759"/>
<keyword evidence="3" id="KW-0378">Hydrolase</keyword>
<dbReference type="InterPro" id="IPR002464">
    <property type="entry name" value="DNA/RNA_helicase_DEAH_CS"/>
</dbReference>
<evidence type="ECO:0000256" key="4">
    <source>
        <dbReference type="ARBA" id="ARBA00022806"/>
    </source>
</evidence>
<dbReference type="PROSITE" id="PS00690">
    <property type="entry name" value="DEAH_ATP_HELICASE"/>
    <property type="match status" value="1"/>
</dbReference>
<dbReference type="PROSITE" id="PS51192">
    <property type="entry name" value="HELICASE_ATP_BIND_1"/>
    <property type="match status" value="1"/>
</dbReference>
<evidence type="ECO:0000313" key="8">
    <source>
        <dbReference type="EMBL" id="TBU12677.1"/>
    </source>
</evidence>
<dbReference type="GO" id="GO:0005524">
    <property type="term" value="F:ATP binding"/>
    <property type="evidence" value="ECO:0007669"/>
    <property type="project" value="UniProtKB-KW"/>
</dbReference>
<feature type="region of interest" description="Disordered" evidence="6">
    <location>
        <begin position="83"/>
        <end position="139"/>
    </location>
</feature>
<keyword evidence="2" id="KW-0547">Nucleotide-binding</keyword>
<feature type="compositionally biased region" description="Basic and acidic residues" evidence="6">
    <location>
        <begin position="83"/>
        <end position="131"/>
    </location>
</feature>
<evidence type="ECO:0000256" key="1">
    <source>
        <dbReference type="ARBA" id="ARBA00008792"/>
    </source>
</evidence>
<sequence length="447" mass="50378">MFPYNLPISKYSTKILTTLKNNNTLIITGSTGTGKSTYTPLLLHNNGFNKILVIEPRRIAVKSIYNTLYHIITDTGYNKEKFKENRDIKENGDNGEDKRDTKENRGSKENKGISKENNKYIKEENNRDNKNHTNTYTNTNTNNILGYKMRFDSHNSKNCNIKIVTDGTFLNEVLKSSKGRESKNSRCNNIYPNPNPNRCINNISNNPISTSSNIYPNPTPNICINNCNTDIPISNNKYHNPNPNPNNISNNPMSTSSNIYPNPNPNPSICINNISNNNTKNNITINNILPYSVIIIDEVHERSIRTDIIISYLKYINFKGKLILMSATLNTHIFIKYFNCNIITINDICYPIKYIYSECAVSDYIIEAYQKIKGIVSGKDIDMFKGGEGVNDSSRLEGVNDSRDRVGGVSHSSRLEGVNDSSRLEGVSKSSRLEGVNDSSRLEGVND</sequence>
<dbReference type="VEuPathDB" id="MicrosporidiaDB:CWI38_0673p0030"/>
<dbReference type="GO" id="GO:0004386">
    <property type="term" value="F:helicase activity"/>
    <property type="evidence" value="ECO:0007669"/>
    <property type="project" value="UniProtKB-KW"/>
</dbReference>
<keyword evidence="4" id="KW-0347">Helicase</keyword>
<reference evidence="8 9" key="1">
    <citation type="submission" date="2017-12" db="EMBL/GenBank/DDBJ databases">
        <authorList>
            <person name="Pombert J.-F."/>
            <person name="Haag K.L."/>
            <person name="Ebert D."/>
        </authorList>
    </citation>
    <scope>NUCLEOTIDE SEQUENCE [LARGE SCALE GENOMIC DNA]</scope>
    <source>
        <strain evidence="8">IL-G-3</strain>
    </source>
</reference>
<evidence type="ECO:0000313" key="9">
    <source>
        <dbReference type="Proteomes" id="UP000292282"/>
    </source>
</evidence>